<gene>
    <name evidence="2" type="ORF">MKS91_02905</name>
</gene>
<protein>
    <recommendedName>
        <fullName evidence="4">Yip1 domain-containing protein</fullName>
    </recommendedName>
</protein>
<comment type="caution">
    <text evidence="2">The sequence shown here is derived from an EMBL/GenBank/DDBJ whole genome shotgun (WGS) entry which is preliminary data.</text>
</comment>
<evidence type="ECO:0000313" key="2">
    <source>
        <dbReference type="EMBL" id="MCP8352235.1"/>
    </source>
</evidence>
<keyword evidence="1" id="KW-0812">Transmembrane</keyword>
<evidence type="ECO:0000313" key="3">
    <source>
        <dbReference type="Proteomes" id="UP001320768"/>
    </source>
</evidence>
<evidence type="ECO:0000256" key="1">
    <source>
        <dbReference type="SAM" id="Phobius"/>
    </source>
</evidence>
<organism evidence="2 3">
    <name type="scientific">Candidatus Synchoanobacter obligatus</name>
    <dbReference type="NCBI Taxonomy" id="2919597"/>
    <lineage>
        <taxon>Bacteria</taxon>
        <taxon>Pseudomonadati</taxon>
        <taxon>Pseudomonadota</taxon>
        <taxon>Gammaproteobacteria</taxon>
        <taxon>Candidatus Comchoanobacterales</taxon>
        <taxon>Candidatus Comchoanobacteraceae</taxon>
        <taxon>Candidatus Synchoanobacter</taxon>
    </lineage>
</organism>
<sequence>MSITKSLKELYEHAYALLPEFKIPAALSEKLPNITGTQYLIAISGLLILANAASILLTATQYGLYVVLTAQFLLSMLNEMPSSRLLGNVVCSIALYLTPASFLTVLAFSPIIYSVGSCAANITQIARSQKVSAEESGGPTTHAALPKGNEALKTFKMFDAVAAYQKLSDTVSKVLEMPMPLI</sequence>
<keyword evidence="1" id="KW-1133">Transmembrane helix</keyword>
<name>A0ABT1L4Y2_9GAMM</name>
<reference evidence="2 3" key="1">
    <citation type="journal article" date="2022" name="Nat. Microbiol.">
        <title>The microbiome of a bacterivorous marine choanoflagellate contains a resource-demanding obligate bacterial associate.</title>
        <authorList>
            <person name="Needham D.M."/>
            <person name="Poirier C."/>
            <person name="Bachy C."/>
            <person name="George E.E."/>
            <person name="Wilken S."/>
            <person name="Yung C.C.M."/>
            <person name="Limardo A.J."/>
            <person name="Morando M."/>
            <person name="Sudek L."/>
            <person name="Malmstrom R.R."/>
            <person name="Keeling P.J."/>
            <person name="Santoro A.E."/>
            <person name="Worden A.Z."/>
        </authorList>
    </citation>
    <scope>NUCLEOTIDE SEQUENCE [LARGE SCALE GENOMIC DNA]</scope>
    <source>
        <strain evidence="2 3">Comchoano-2</strain>
    </source>
</reference>
<evidence type="ECO:0008006" key="4">
    <source>
        <dbReference type="Google" id="ProtNLM"/>
    </source>
</evidence>
<feature type="transmembrane region" description="Helical" evidence="1">
    <location>
        <begin position="39"/>
        <end position="56"/>
    </location>
</feature>
<dbReference type="EMBL" id="JAKUDN010000002">
    <property type="protein sequence ID" value="MCP8352235.1"/>
    <property type="molecule type" value="Genomic_DNA"/>
</dbReference>
<dbReference type="Proteomes" id="UP001320768">
    <property type="component" value="Unassembled WGS sequence"/>
</dbReference>
<dbReference type="RefSeq" id="WP_258569343.1">
    <property type="nucleotide sequence ID" value="NZ_JAKUDN010000002.1"/>
</dbReference>
<proteinExistence type="predicted"/>
<keyword evidence="3" id="KW-1185">Reference proteome</keyword>
<feature type="transmembrane region" description="Helical" evidence="1">
    <location>
        <begin position="85"/>
        <end position="108"/>
    </location>
</feature>
<keyword evidence="1" id="KW-0472">Membrane</keyword>
<accession>A0ABT1L4Y2</accession>